<dbReference type="EMBL" id="NEVH01002992">
    <property type="protein sequence ID" value="PNF41010.1"/>
    <property type="molecule type" value="Genomic_DNA"/>
</dbReference>
<dbReference type="OrthoDB" id="297496at2759"/>
<sequence>MLYALVGVPLMLLCLSNLGTVLAGTFQFAYSHACCYACAKNQHQRQKLTEVEHNQHCQHQCKSVNQGPQFINTYEKAKTVSELPKKVAPPVVPSVHISVVGRGPRIQNRPRATARPLTPEVRKILTECAEYSLAQASDPAAAKLLQELQQQDPEVGNVNGTDDVAEKEEEDDEEEEEEDDDDEEEEEEDLEDGEHERRCATAQDTPSRVPLIWRSPGDQHRPPTPPPRCPELDSSSTTPEGARVPVSLVLLVLAGYICLGATVFAAWEEWSFLDGAYFCFITLSTIGFGDLVPGKSFQRADTQNGQLQLVACCAYLLLGLVLIAMSFTLVQEEVLAKCRQIALSIGILKRTDPR</sequence>
<dbReference type="GO" id="GO:0022841">
    <property type="term" value="F:potassium ion leak channel activity"/>
    <property type="evidence" value="ECO:0007669"/>
    <property type="project" value="TreeGrafter"/>
</dbReference>
<dbReference type="InParanoid" id="A0A2J7RJK6"/>
<feature type="transmembrane region" description="Helical" evidence="9">
    <location>
        <begin position="244"/>
        <end position="265"/>
    </location>
</feature>
<dbReference type="PANTHER" id="PTHR11003">
    <property type="entry name" value="POTASSIUM CHANNEL, SUBFAMILY K"/>
    <property type="match status" value="1"/>
</dbReference>
<keyword evidence="5" id="KW-0406">Ion transport</keyword>
<feature type="compositionally biased region" description="Acidic residues" evidence="8">
    <location>
        <begin position="163"/>
        <end position="193"/>
    </location>
</feature>
<keyword evidence="10" id="KW-0732">Signal</keyword>
<evidence type="ECO:0000256" key="8">
    <source>
        <dbReference type="SAM" id="MobiDB-lite"/>
    </source>
</evidence>
<dbReference type="GO" id="GO:0005886">
    <property type="term" value="C:plasma membrane"/>
    <property type="evidence" value="ECO:0007669"/>
    <property type="project" value="TreeGrafter"/>
</dbReference>
<evidence type="ECO:0000256" key="7">
    <source>
        <dbReference type="ARBA" id="ARBA00023303"/>
    </source>
</evidence>
<feature type="domain" description="Potassium channel" evidence="11">
    <location>
        <begin position="252"/>
        <end position="332"/>
    </location>
</feature>
<evidence type="ECO:0000256" key="10">
    <source>
        <dbReference type="SAM" id="SignalP"/>
    </source>
</evidence>
<keyword evidence="3 9" id="KW-0812">Transmembrane</keyword>
<proteinExistence type="predicted"/>
<protein>
    <recommendedName>
        <fullName evidence="11">Potassium channel domain-containing protein</fullName>
    </recommendedName>
</protein>
<organism evidence="12 13">
    <name type="scientific">Cryptotermes secundus</name>
    <dbReference type="NCBI Taxonomy" id="105785"/>
    <lineage>
        <taxon>Eukaryota</taxon>
        <taxon>Metazoa</taxon>
        <taxon>Ecdysozoa</taxon>
        <taxon>Arthropoda</taxon>
        <taxon>Hexapoda</taxon>
        <taxon>Insecta</taxon>
        <taxon>Pterygota</taxon>
        <taxon>Neoptera</taxon>
        <taxon>Polyneoptera</taxon>
        <taxon>Dictyoptera</taxon>
        <taxon>Blattodea</taxon>
        <taxon>Blattoidea</taxon>
        <taxon>Termitoidae</taxon>
        <taxon>Kalotermitidae</taxon>
        <taxon>Cryptotermitinae</taxon>
        <taxon>Cryptotermes</taxon>
    </lineage>
</organism>
<accession>A0A2J7RJK6</accession>
<keyword evidence="13" id="KW-1185">Reference proteome</keyword>
<keyword evidence="7" id="KW-0407">Ion channel</keyword>
<comment type="caution">
    <text evidence="12">The sequence shown here is derived from an EMBL/GenBank/DDBJ whole genome shotgun (WGS) entry which is preliminary data.</text>
</comment>
<feature type="transmembrane region" description="Helical" evidence="9">
    <location>
        <begin position="272"/>
        <end position="288"/>
    </location>
</feature>
<dbReference type="InterPro" id="IPR003280">
    <property type="entry name" value="2pore_dom_K_chnl"/>
</dbReference>
<evidence type="ECO:0000256" key="5">
    <source>
        <dbReference type="ARBA" id="ARBA00023065"/>
    </source>
</evidence>
<evidence type="ECO:0000256" key="1">
    <source>
        <dbReference type="ARBA" id="ARBA00004141"/>
    </source>
</evidence>
<evidence type="ECO:0000256" key="6">
    <source>
        <dbReference type="ARBA" id="ARBA00023136"/>
    </source>
</evidence>
<dbReference type="STRING" id="105785.A0A2J7RJK6"/>
<feature type="signal peptide" evidence="10">
    <location>
        <begin position="1"/>
        <end position="23"/>
    </location>
</feature>
<keyword evidence="6 9" id="KW-0472">Membrane</keyword>
<dbReference type="Pfam" id="PF07885">
    <property type="entry name" value="Ion_trans_2"/>
    <property type="match status" value="1"/>
</dbReference>
<dbReference type="GO" id="GO:0030322">
    <property type="term" value="P:stabilization of membrane potential"/>
    <property type="evidence" value="ECO:0007669"/>
    <property type="project" value="TreeGrafter"/>
</dbReference>
<evidence type="ECO:0000313" key="12">
    <source>
        <dbReference type="EMBL" id="PNF41010.1"/>
    </source>
</evidence>
<evidence type="ECO:0000313" key="13">
    <source>
        <dbReference type="Proteomes" id="UP000235965"/>
    </source>
</evidence>
<keyword evidence="4 9" id="KW-1133">Transmembrane helix</keyword>
<evidence type="ECO:0000256" key="4">
    <source>
        <dbReference type="ARBA" id="ARBA00022989"/>
    </source>
</evidence>
<evidence type="ECO:0000256" key="3">
    <source>
        <dbReference type="ARBA" id="ARBA00022692"/>
    </source>
</evidence>
<dbReference type="GO" id="GO:0015271">
    <property type="term" value="F:outward rectifier potassium channel activity"/>
    <property type="evidence" value="ECO:0007669"/>
    <property type="project" value="TreeGrafter"/>
</dbReference>
<keyword evidence="2" id="KW-0813">Transport</keyword>
<dbReference type="PANTHER" id="PTHR11003:SF352">
    <property type="entry name" value="BCDNA.GH04802-RELATED"/>
    <property type="match status" value="1"/>
</dbReference>
<dbReference type="InterPro" id="IPR013099">
    <property type="entry name" value="K_chnl_dom"/>
</dbReference>
<feature type="chain" id="PRO_5014375290" description="Potassium channel domain-containing protein" evidence="10">
    <location>
        <begin position="24"/>
        <end position="354"/>
    </location>
</feature>
<feature type="transmembrane region" description="Helical" evidence="9">
    <location>
        <begin position="308"/>
        <end position="330"/>
    </location>
</feature>
<dbReference type="Proteomes" id="UP000235965">
    <property type="component" value="Unassembled WGS sequence"/>
</dbReference>
<name>A0A2J7RJK6_9NEOP</name>
<gene>
    <name evidence="12" type="ORF">B7P43_G08829</name>
</gene>
<dbReference type="SUPFAM" id="SSF81324">
    <property type="entry name" value="Voltage-gated potassium channels"/>
    <property type="match status" value="1"/>
</dbReference>
<reference evidence="12 13" key="1">
    <citation type="submission" date="2017-12" db="EMBL/GenBank/DDBJ databases">
        <title>Hemimetabolous genomes reveal molecular basis of termite eusociality.</title>
        <authorList>
            <person name="Harrison M.C."/>
            <person name="Jongepier E."/>
            <person name="Robertson H.M."/>
            <person name="Arning N."/>
            <person name="Bitard-Feildel T."/>
            <person name="Chao H."/>
            <person name="Childers C.P."/>
            <person name="Dinh H."/>
            <person name="Doddapaneni H."/>
            <person name="Dugan S."/>
            <person name="Gowin J."/>
            <person name="Greiner C."/>
            <person name="Han Y."/>
            <person name="Hu H."/>
            <person name="Hughes D.S.T."/>
            <person name="Huylmans A.-K."/>
            <person name="Kemena C."/>
            <person name="Kremer L.P.M."/>
            <person name="Lee S.L."/>
            <person name="Lopez-Ezquerra A."/>
            <person name="Mallet L."/>
            <person name="Monroy-Kuhn J.M."/>
            <person name="Moser A."/>
            <person name="Murali S.C."/>
            <person name="Muzny D.M."/>
            <person name="Otani S."/>
            <person name="Piulachs M.-D."/>
            <person name="Poelchau M."/>
            <person name="Qu J."/>
            <person name="Schaub F."/>
            <person name="Wada-Katsumata A."/>
            <person name="Worley K.C."/>
            <person name="Xie Q."/>
            <person name="Ylla G."/>
            <person name="Poulsen M."/>
            <person name="Gibbs R.A."/>
            <person name="Schal C."/>
            <person name="Richards S."/>
            <person name="Belles X."/>
            <person name="Korb J."/>
            <person name="Bornberg-Bauer E."/>
        </authorList>
    </citation>
    <scope>NUCLEOTIDE SEQUENCE [LARGE SCALE GENOMIC DNA]</scope>
    <source>
        <tissue evidence="12">Whole body</tissue>
    </source>
</reference>
<comment type="subcellular location">
    <subcellularLocation>
        <location evidence="1">Membrane</location>
        <topology evidence="1">Multi-pass membrane protein</topology>
    </subcellularLocation>
</comment>
<evidence type="ECO:0000256" key="2">
    <source>
        <dbReference type="ARBA" id="ARBA00022448"/>
    </source>
</evidence>
<dbReference type="AlphaFoldDB" id="A0A2J7RJK6"/>
<evidence type="ECO:0000259" key="11">
    <source>
        <dbReference type="Pfam" id="PF07885"/>
    </source>
</evidence>
<evidence type="ECO:0000256" key="9">
    <source>
        <dbReference type="SAM" id="Phobius"/>
    </source>
</evidence>
<dbReference type="Gene3D" id="1.10.287.70">
    <property type="match status" value="1"/>
</dbReference>
<feature type="region of interest" description="Disordered" evidence="8">
    <location>
        <begin position="149"/>
        <end position="240"/>
    </location>
</feature>